<sequence length="93" mass="10581">MSKFRDEAMGPDKKVDPAIIFKSKERMGNSRARLLLQQPFYGVLLSMIDFIPETAIPTMATDGAKVYYSPEWVMELTDDEVFGVLLHEISHCI</sequence>
<evidence type="ECO:0000313" key="2">
    <source>
        <dbReference type="EMBL" id="KKL25501.1"/>
    </source>
</evidence>
<proteinExistence type="predicted"/>
<accession>A0A0F9E6L4</accession>
<dbReference type="Pfam" id="PF13203">
    <property type="entry name" value="DUF2201_N"/>
    <property type="match status" value="1"/>
</dbReference>
<dbReference type="InterPro" id="IPR025154">
    <property type="entry name" value="Put_metallopeptidase_dom"/>
</dbReference>
<dbReference type="PANTHER" id="PTHR38730:SF1">
    <property type="entry name" value="SLL7028 PROTEIN"/>
    <property type="match status" value="1"/>
</dbReference>
<gene>
    <name evidence="2" type="ORF">LCGC14_2404630</name>
</gene>
<organism evidence="2">
    <name type="scientific">marine sediment metagenome</name>
    <dbReference type="NCBI Taxonomy" id="412755"/>
    <lineage>
        <taxon>unclassified sequences</taxon>
        <taxon>metagenomes</taxon>
        <taxon>ecological metagenomes</taxon>
    </lineage>
</organism>
<comment type="caution">
    <text evidence="2">The sequence shown here is derived from an EMBL/GenBank/DDBJ whole genome shotgun (WGS) entry which is preliminary data.</text>
</comment>
<reference evidence="2" key="1">
    <citation type="journal article" date="2015" name="Nature">
        <title>Complex archaea that bridge the gap between prokaryotes and eukaryotes.</title>
        <authorList>
            <person name="Spang A."/>
            <person name="Saw J.H."/>
            <person name="Jorgensen S.L."/>
            <person name="Zaremba-Niedzwiedzka K."/>
            <person name="Martijn J."/>
            <person name="Lind A.E."/>
            <person name="van Eijk R."/>
            <person name="Schleper C."/>
            <person name="Guy L."/>
            <person name="Ettema T.J."/>
        </authorList>
    </citation>
    <scope>NUCLEOTIDE SEQUENCE</scope>
</reference>
<name>A0A0F9E6L4_9ZZZZ</name>
<evidence type="ECO:0000259" key="1">
    <source>
        <dbReference type="Pfam" id="PF13203"/>
    </source>
</evidence>
<dbReference type="AlphaFoldDB" id="A0A0F9E6L4"/>
<dbReference type="EMBL" id="LAZR01036190">
    <property type="protein sequence ID" value="KKL25501.1"/>
    <property type="molecule type" value="Genomic_DNA"/>
</dbReference>
<feature type="non-terminal residue" evidence="2">
    <location>
        <position position="93"/>
    </location>
</feature>
<protein>
    <recommendedName>
        <fullName evidence="1">Putative metallopeptidase domain-containing protein</fullName>
    </recommendedName>
</protein>
<feature type="domain" description="Putative metallopeptidase" evidence="1">
    <location>
        <begin position="25"/>
        <end position="91"/>
    </location>
</feature>
<dbReference type="PANTHER" id="PTHR38730">
    <property type="entry name" value="SLL7028 PROTEIN"/>
    <property type="match status" value="1"/>
</dbReference>